<dbReference type="Gene3D" id="3.80.10.10">
    <property type="entry name" value="Ribonuclease Inhibitor"/>
    <property type="match status" value="3"/>
</dbReference>
<dbReference type="OMA" id="VNLACNQ"/>
<evidence type="ECO:0000256" key="3">
    <source>
        <dbReference type="SAM" id="SignalP"/>
    </source>
</evidence>
<feature type="chain" id="PRO_5035821969" evidence="3">
    <location>
        <begin position="20"/>
        <end position="609"/>
    </location>
</feature>
<dbReference type="InterPro" id="IPR001611">
    <property type="entry name" value="Leu-rich_rpt"/>
</dbReference>
<keyword evidence="5" id="KW-1185">Reference proteome</keyword>
<evidence type="ECO:0000313" key="5">
    <source>
        <dbReference type="Proteomes" id="UP000024404"/>
    </source>
</evidence>
<keyword evidence="3" id="KW-0732">Signal</keyword>
<dbReference type="FunFam" id="3.80.10.10:FF:001164">
    <property type="entry name" value="GH01279p"/>
    <property type="match status" value="1"/>
</dbReference>
<feature type="signal peptide" evidence="3">
    <location>
        <begin position="1"/>
        <end position="19"/>
    </location>
</feature>
<dbReference type="SMART" id="SM00369">
    <property type="entry name" value="LRR_TYP"/>
    <property type="match status" value="13"/>
</dbReference>
<dbReference type="InterPro" id="IPR003591">
    <property type="entry name" value="Leu-rich_rpt_typical-subtyp"/>
</dbReference>
<name>A0A8R1XWI1_ONCVO</name>
<dbReference type="PANTHER" id="PTHR45712:SF22">
    <property type="entry name" value="INSULIN-LIKE GROWTH FACTOR-BINDING PROTEIN COMPLEX ACID LABILE SUBUNIT"/>
    <property type="match status" value="1"/>
</dbReference>
<evidence type="ECO:0000313" key="4">
    <source>
        <dbReference type="EnsemblMetazoa" id="OVOC5156.1"/>
    </source>
</evidence>
<dbReference type="PROSITE" id="PS51450">
    <property type="entry name" value="LRR"/>
    <property type="match status" value="4"/>
</dbReference>
<dbReference type="PANTHER" id="PTHR45712">
    <property type="entry name" value="AGAP008170-PA"/>
    <property type="match status" value="1"/>
</dbReference>
<dbReference type="InterPro" id="IPR050333">
    <property type="entry name" value="SLRP"/>
</dbReference>
<dbReference type="EnsemblMetazoa" id="OVOC5156.1">
    <property type="protein sequence ID" value="OVOC5156.1"/>
    <property type="gene ID" value="WBGene00241965"/>
</dbReference>
<dbReference type="SUPFAM" id="SSF52058">
    <property type="entry name" value="L domain-like"/>
    <property type="match status" value="1"/>
</dbReference>
<dbReference type="GO" id="GO:0005615">
    <property type="term" value="C:extracellular space"/>
    <property type="evidence" value="ECO:0007669"/>
    <property type="project" value="EnsemblMetazoa"/>
</dbReference>
<accession>A0A8R1XWI1</accession>
<dbReference type="Proteomes" id="UP000024404">
    <property type="component" value="Unassembled WGS sequence"/>
</dbReference>
<dbReference type="EMBL" id="CMVM020000149">
    <property type="status" value="NOT_ANNOTATED_CDS"/>
    <property type="molecule type" value="Genomic_DNA"/>
</dbReference>
<evidence type="ECO:0000256" key="1">
    <source>
        <dbReference type="ARBA" id="ARBA00022614"/>
    </source>
</evidence>
<reference evidence="4" key="2">
    <citation type="submission" date="2022-06" db="UniProtKB">
        <authorList>
            <consortium name="EnsemblMetazoa"/>
        </authorList>
    </citation>
    <scope>IDENTIFICATION</scope>
</reference>
<dbReference type="Pfam" id="PF13855">
    <property type="entry name" value="LRR_8"/>
    <property type="match status" value="4"/>
</dbReference>
<keyword evidence="2" id="KW-0677">Repeat</keyword>
<keyword evidence="1" id="KW-0433">Leucine-rich repeat</keyword>
<reference evidence="5" key="1">
    <citation type="submission" date="2013-10" db="EMBL/GenBank/DDBJ databases">
        <title>Genome sequencing of Onchocerca volvulus.</title>
        <authorList>
            <person name="Cotton J."/>
            <person name="Tsai J."/>
            <person name="Stanley E."/>
            <person name="Tracey A."/>
            <person name="Holroyd N."/>
            <person name="Lustigman S."/>
            <person name="Berriman M."/>
        </authorList>
    </citation>
    <scope>NUCLEOTIDE SEQUENCE</scope>
</reference>
<sequence length="609" mass="68579">MTQYRVILFFYAFANCALAFCPTFLKNQTTCSCFAYIDGVVIRCSGQNGPAVVEQLKKTPIEIRELALENANIVESSCTTQIGRNAFRNLRIKKLILDNNRIRALHPQAFRGLESVMLELSISKNKLTAIPTDSLIAMRALRVLSLRCNNIGDIKEPVFQNMSSMIDLNLECNQICNIEGSVFNDVKETLQNLILDNNCLSAVPSEALRGLDNLIGLHMNYNEIKQLESMQLTNLSSLTILSLTGNKISTIKSDFMPQAENLRYLYLGNNNLETIEAGVLHQFKQVQVIDMSYNYFTKITGDMFSGLEHLQHLNLEGNQIKDIASGAFATTPLLLLWLRNNCLGSVSPNLFQGTPFLRQVSLANNKIRTIEPLSFAHLANLHTLDLSHNKIYTIEPSAIIGSDYLMVRLQENPMVCLQDGFHVMNGKDAINLTTEPNLICQTNYTHNLEDVCPKNSNKPQPPLCCLKSIPKTDETISTLPLETITITATTTVATHESLNIHPNSIHSKKFNTERFLRLSQRPTGYRTSPFLRYRLPTQSKPVDTALFGKSPSRETTQAGRSLRLDKHLEVIRAQLPPYVRIQSKDEEEFVEFMSDSHVDSVQTQDHKQQ</sequence>
<protein>
    <submittedName>
        <fullName evidence="4">Uncharacterized protein</fullName>
    </submittedName>
</protein>
<dbReference type="InterPro" id="IPR032675">
    <property type="entry name" value="LRR_dom_sf"/>
</dbReference>
<proteinExistence type="predicted"/>
<organism evidence="4 5">
    <name type="scientific">Onchocerca volvulus</name>
    <dbReference type="NCBI Taxonomy" id="6282"/>
    <lineage>
        <taxon>Eukaryota</taxon>
        <taxon>Metazoa</taxon>
        <taxon>Ecdysozoa</taxon>
        <taxon>Nematoda</taxon>
        <taxon>Chromadorea</taxon>
        <taxon>Rhabditida</taxon>
        <taxon>Spirurina</taxon>
        <taxon>Spiruromorpha</taxon>
        <taxon>Filarioidea</taxon>
        <taxon>Onchocercidae</taxon>
        <taxon>Onchocerca</taxon>
    </lineage>
</organism>
<evidence type="ECO:0000256" key="2">
    <source>
        <dbReference type="ARBA" id="ARBA00022737"/>
    </source>
</evidence>
<dbReference type="AlphaFoldDB" id="A0A8R1XWI1"/>